<evidence type="ECO:0000313" key="5">
    <source>
        <dbReference type="EMBL" id="MBF5027754.1"/>
    </source>
</evidence>
<dbReference type="PANTHER" id="PTHR43630:SF1">
    <property type="entry name" value="POLY-BETA-1,6-N-ACETYL-D-GLUCOSAMINE SYNTHASE"/>
    <property type="match status" value="1"/>
</dbReference>
<keyword evidence="2" id="KW-0328">Glycosyltransferase</keyword>
<evidence type="ECO:0000256" key="3">
    <source>
        <dbReference type="ARBA" id="ARBA00022679"/>
    </source>
</evidence>
<name>A0A930YWU3_9FLAO</name>
<dbReference type="PANTHER" id="PTHR43630">
    <property type="entry name" value="POLY-BETA-1,6-N-ACETYL-D-GLUCOSAMINE SYNTHASE"/>
    <property type="match status" value="1"/>
</dbReference>
<evidence type="ECO:0000259" key="4">
    <source>
        <dbReference type="Pfam" id="PF00535"/>
    </source>
</evidence>
<evidence type="ECO:0000313" key="6">
    <source>
        <dbReference type="Proteomes" id="UP000694480"/>
    </source>
</evidence>
<comment type="similarity">
    <text evidence="1">Belongs to the glycosyltransferase 2 family.</text>
</comment>
<dbReference type="SUPFAM" id="SSF53448">
    <property type="entry name" value="Nucleotide-diphospho-sugar transferases"/>
    <property type="match status" value="1"/>
</dbReference>
<dbReference type="EMBL" id="JADKYY010000010">
    <property type="protein sequence ID" value="MBF5027754.1"/>
    <property type="molecule type" value="Genomic_DNA"/>
</dbReference>
<accession>A0A930YWU3</accession>
<gene>
    <name evidence="5" type="ORF">IC612_08095</name>
</gene>
<dbReference type="Gene3D" id="3.90.550.10">
    <property type="entry name" value="Spore Coat Polysaccharide Biosynthesis Protein SpsA, Chain A"/>
    <property type="match status" value="1"/>
</dbReference>
<dbReference type="InterPro" id="IPR001173">
    <property type="entry name" value="Glyco_trans_2-like"/>
</dbReference>
<dbReference type="RefSeq" id="WP_194739680.1">
    <property type="nucleotide sequence ID" value="NZ_JADKYY010000010.1"/>
</dbReference>
<dbReference type="CDD" id="cd00761">
    <property type="entry name" value="Glyco_tranf_GTA_type"/>
    <property type="match status" value="1"/>
</dbReference>
<keyword evidence="3" id="KW-0808">Transferase</keyword>
<feature type="domain" description="Glycosyltransferase 2-like" evidence="4">
    <location>
        <begin position="5"/>
        <end position="145"/>
    </location>
</feature>
<sequence length="300" mass="34518">MKFLIVIPVHNEQDFISYCLESLAKQTFADYKIVVVNDGSTDATKKVVNETFEKYSLEGVCINLPPSSHSPGAKVVHAFNVGLKWAEEKAIVFDILCKFDADIVFPSNYLEQVREIYDRDRAVGMVSGVVYIQGKASSDMDYLDFSTNTSDWVFENLSSRKHVRGPIKSYRKSCFYSMQGLRPVLGWDNIDVMLAQFHGWQVRTIPSLWVKHLRPTANRYNKKKARKLGEYYYNIGLSFPLAFIAALKASYLDKSPFLLLITLFSFLRKSSSPRILNAQEIKFVRKLRWNQFFTTLKKSL</sequence>
<dbReference type="InterPro" id="IPR029044">
    <property type="entry name" value="Nucleotide-diphossugar_trans"/>
</dbReference>
<proteinExistence type="inferred from homology"/>
<evidence type="ECO:0000256" key="1">
    <source>
        <dbReference type="ARBA" id="ARBA00006739"/>
    </source>
</evidence>
<dbReference type="AlphaFoldDB" id="A0A930YWU3"/>
<dbReference type="Pfam" id="PF00535">
    <property type="entry name" value="Glycos_transf_2"/>
    <property type="match status" value="1"/>
</dbReference>
<dbReference type="Proteomes" id="UP000694480">
    <property type="component" value="Unassembled WGS sequence"/>
</dbReference>
<keyword evidence="6" id="KW-1185">Reference proteome</keyword>
<protein>
    <submittedName>
        <fullName evidence="5">Glycosyltransferase family 2 protein</fullName>
    </submittedName>
</protein>
<reference evidence="5" key="1">
    <citation type="submission" date="2020-11" db="EMBL/GenBank/DDBJ databases">
        <title>Genome seq and assembly of Planobacterium sp.</title>
        <authorList>
            <person name="Chhetri G."/>
        </authorList>
    </citation>
    <scope>NUCLEOTIDE SEQUENCE</scope>
    <source>
        <strain evidence="5">GCR5</strain>
    </source>
</reference>
<organism evidence="5 6">
    <name type="scientific">Planobacterium oryzisoli</name>
    <dbReference type="NCBI Taxonomy" id="2771435"/>
    <lineage>
        <taxon>Bacteria</taxon>
        <taxon>Pseudomonadati</taxon>
        <taxon>Bacteroidota</taxon>
        <taxon>Flavobacteriia</taxon>
        <taxon>Flavobacteriales</taxon>
        <taxon>Weeksellaceae</taxon>
        <taxon>Chryseobacterium group</taxon>
        <taxon>Chryseobacterium</taxon>
    </lineage>
</organism>
<dbReference type="GO" id="GO:0016757">
    <property type="term" value="F:glycosyltransferase activity"/>
    <property type="evidence" value="ECO:0007669"/>
    <property type="project" value="UniProtKB-KW"/>
</dbReference>
<evidence type="ECO:0000256" key="2">
    <source>
        <dbReference type="ARBA" id="ARBA00022676"/>
    </source>
</evidence>
<comment type="caution">
    <text evidence="5">The sequence shown here is derived from an EMBL/GenBank/DDBJ whole genome shotgun (WGS) entry which is preliminary data.</text>
</comment>